<keyword evidence="8" id="KW-0238">DNA-binding</keyword>
<dbReference type="InterPro" id="IPR014141">
    <property type="entry name" value="DNA_helicase_suRexB"/>
</dbReference>
<keyword evidence="7" id="KW-0067">ATP-binding</keyword>
<evidence type="ECO:0000256" key="8">
    <source>
        <dbReference type="ARBA" id="ARBA00023125"/>
    </source>
</evidence>
<dbReference type="SUPFAM" id="SSF52980">
    <property type="entry name" value="Restriction endonuclease-like"/>
    <property type="match status" value="1"/>
</dbReference>
<dbReference type="InterPro" id="IPR011335">
    <property type="entry name" value="Restrct_endonuc-II-like"/>
</dbReference>
<dbReference type="Gene3D" id="3.90.320.10">
    <property type="match status" value="1"/>
</dbReference>
<dbReference type="EMBL" id="LQOD01000251">
    <property type="protein sequence ID" value="KXT92715.1"/>
    <property type="molecule type" value="Genomic_DNA"/>
</dbReference>
<evidence type="ECO:0000256" key="3">
    <source>
        <dbReference type="ARBA" id="ARBA00022763"/>
    </source>
</evidence>
<name>A0A139PQW7_STRMT</name>
<dbReference type="GO" id="GO:0003677">
    <property type="term" value="F:DNA binding"/>
    <property type="evidence" value="ECO:0007669"/>
    <property type="project" value="UniProtKB-KW"/>
</dbReference>
<dbReference type="PANTHER" id="PTHR30591">
    <property type="entry name" value="RECBCD ENZYME SUBUNIT RECC"/>
    <property type="match status" value="1"/>
</dbReference>
<reference evidence="12 13" key="1">
    <citation type="submission" date="2016-01" db="EMBL/GenBank/DDBJ databases">
        <title>Highly variable Streptococcus oralis are common among viridans streptococci isolated from primates.</title>
        <authorList>
            <person name="Denapaite D."/>
            <person name="Rieger M."/>
            <person name="Koendgen S."/>
            <person name="Brueckner R."/>
            <person name="Ochigava I."/>
            <person name="Kappeler P."/>
            <person name="Maetz-Rensing K."/>
            <person name="Leendertz F."/>
            <person name="Hakenbeck R."/>
        </authorList>
    </citation>
    <scope>NUCLEOTIDE SEQUENCE [LARGE SCALE GENOMIC DNA]</scope>
    <source>
        <strain evidence="12 13">DD26</strain>
    </source>
</reference>
<evidence type="ECO:0000256" key="4">
    <source>
        <dbReference type="ARBA" id="ARBA00022801"/>
    </source>
</evidence>
<keyword evidence="6" id="KW-0269">Exonuclease</keyword>
<dbReference type="SUPFAM" id="SSF52540">
    <property type="entry name" value="P-loop containing nucleoside triphosphate hydrolases"/>
    <property type="match status" value="1"/>
</dbReference>
<dbReference type="GO" id="GO:0004527">
    <property type="term" value="F:exonuclease activity"/>
    <property type="evidence" value="ECO:0007669"/>
    <property type="project" value="UniProtKB-KW"/>
</dbReference>
<gene>
    <name evidence="12" type="ORF">SMIDD26_01129</name>
</gene>
<keyword evidence="2" id="KW-0547">Nucleotide-binding</keyword>
<dbReference type="Proteomes" id="UP000070458">
    <property type="component" value="Unassembled WGS sequence"/>
</dbReference>
<feature type="domain" description="PD-(D/E)XK endonuclease-like" evidence="11">
    <location>
        <begin position="386"/>
        <end position="565"/>
    </location>
</feature>
<dbReference type="NCBIfam" id="TIGR02774">
    <property type="entry name" value="rexB_recomb"/>
    <property type="match status" value="1"/>
</dbReference>
<keyword evidence="4" id="KW-0378">Hydrolase</keyword>
<keyword evidence="1" id="KW-0540">Nuclease</keyword>
<dbReference type="InterPro" id="IPR038726">
    <property type="entry name" value="PDDEXK_AddAB-type"/>
</dbReference>
<feature type="coiled-coil region" evidence="10">
    <location>
        <begin position="113"/>
        <end position="140"/>
    </location>
</feature>
<evidence type="ECO:0000256" key="9">
    <source>
        <dbReference type="ARBA" id="ARBA00023204"/>
    </source>
</evidence>
<protein>
    <submittedName>
        <fullName evidence="12">ATP-dependent nuclease, subunit B</fullName>
    </submittedName>
</protein>
<comment type="caution">
    <text evidence="12">The sequence shown here is derived from an EMBL/GenBank/DDBJ whole genome shotgun (WGS) entry which is preliminary data.</text>
</comment>
<dbReference type="Pfam" id="PF12705">
    <property type="entry name" value="PDDEXK_1"/>
    <property type="match status" value="1"/>
</dbReference>
<dbReference type="GO" id="GO:0004386">
    <property type="term" value="F:helicase activity"/>
    <property type="evidence" value="ECO:0007669"/>
    <property type="project" value="UniProtKB-KW"/>
</dbReference>
<proteinExistence type="predicted"/>
<evidence type="ECO:0000256" key="10">
    <source>
        <dbReference type="SAM" id="Coils"/>
    </source>
</evidence>
<evidence type="ECO:0000256" key="5">
    <source>
        <dbReference type="ARBA" id="ARBA00022806"/>
    </source>
</evidence>
<evidence type="ECO:0000256" key="1">
    <source>
        <dbReference type="ARBA" id="ARBA00022722"/>
    </source>
</evidence>
<dbReference type="GO" id="GO:0006281">
    <property type="term" value="P:DNA repair"/>
    <property type="evidence" value="ECO:0007669"/>
    <property type="project" value="UniProtKB-KW"/>
</dbReference>
<evidence type="ECO:0000256" key="6">
    <source>
        <dbReference type="ARBA" id="ARBA00022839"/>
    </source>
</evidence>
<dbReference type="PANTHER" id="PTHR30591:SF1">
    <property type="entry name" value="RECBCD ENZYME SUBUNIT RECC"/>
    <property type="match status" value="1"/>
</dbReference>
<dbReference type="GO" id="GO:0006310">
    <property type="term" value="P:DNA recombination"/>
    <property type="evidence" value="ECO:0007669"/>
    <property type="project" value="TreeGrafter"/>
</dbReference>
<organism evidence="12 13">
    <name type="scientific">Streptococcus mitis</name>
    <dbReference type="NCBI Taxonomy" id="28037"/>
    <lineage>
        <taxon>Bacteria</taxon>
        <taxon>Bacillati</taxon>
        <taxon>Bacillota</taxon>
        <taxon>Bacilli</taxon>
        <taxon>Lactobacillales</taxon>
        <taxon>Streptococcaceae</taxon>
        <taxon>Streptococcus</taxon>
        <taxon>Streptococcus mitis group</taxon>
    </lineage>
</organism>
<dbReference type="InterPro" id="IPR011604">
    <property type="entry name" value="PDDEXK-like_dom_sf"/>
</dbReference>
<dbReference type="InterPro" id="IPR027417">
    <property type="entry name" value="P-loop_NTPase"/>
</dbReference>
<keyword evidence="9" id="KW-0234">DNA repair</keyword>
<accession>A0A139PQW7</accession>
<keyword evidence="10" id="KW-0175">Coiled coil</keyword>
<keyword evidence="3" id="KW-0227">DNA damage</keyword>
<dbReference type="PATRIC" id="fig|28037.233.peg.1308"/>
<dbReference type="GO" id="GO:0016817">
    <property type="term" value="F:hydrolase activity, acting on acid anhydrides"/>
    <property type="evidence" value="ECO:0007669"/>
    <property type="project" value="InterPro"/>
</dbReference>
<evidence type="ECO:0000256" key="7">
    <source>
        <dbReference type="ARBA" id="ARBA00022840"/>
    </source>
</evidence>
<keyword evidence="5" id="KW-0347">Helicase</keyword>
<evidence type="ECO:0000256" key="2">
    <source>
        <dbReference type="ARBA" id="ARBA00022741"/>
    </source>
</evidence>
<dbReference type="AlphaFoldDB" id="A0A139PQW7"/>
<evidence type="ECO:0000259" key="11">
    <source>
        <dbReference type="Pfam" id="PF12705"/>
    </source>
</evidence>
<evidence type="ECO:0000313" key="12">
    <source>
        <dbReference type="EMBL" id="KXT92715.1"/>
    </source>
</evidence>
<sequence>MAHHPLTQFVESILALKRYRFRQEDLINLLRTGLYTDLSQADIDAFEQYIRYLGINGLPAFQQTFTKSHHGKFNLERLNALRLRILTPLETLFASRKQKAENLLQKWNVFLKEGAVTKQLQDLTATMEALEQERQAEVWKAFCHVLEQFATVFAGSQVSLEDFLALLHSGMSLSQYRTIPATVDTVLVQSYDLIAPLTADFVYAIGLTQDHLPKIAQNTSLLTDEERQSLNQATEEGVQLLIASSENLKKNRYTMLSLINSARKQLVLSAPSLFNESESKESAYLQELIHFGFGRRERRMNHKGLSKEDMGSYHSLLSSLVAYHQQGEMSETEQDLTFIKVLTRVMGKKLDQQGLENPALPTSPSSKPLAKDTLQALYPTDQEFYLSTSGLTEFYRNEYSYFLRYVLGLQEELRLRPDARSHGNFLHRIFERALQLPDEDSFDQRLEQAIQETSQEREFEAIYQESLEAQFTKEVLLDVARTTGHILRHNPAIETIKEEANFGGKDQAFIQLDNGRSVHVRGKVDRIDRLKADGAIGVVDYKSSLTQFQFPHFFNGLNSQLPTYLADPKKRGGTELFRCHVLGNG</sequence>
<dbReference type="GO" id="GO:0005524">
    <property type="term" value="F:ATP binding"/>
    <property type="evidence" value="ECO:0007669"/>
    <property type="project" value="UniProtKB-KW"/>
</dbReference>
<dbReference type="Gene3D" id="3.40.50.300">
    <property type="entry name" value="P-loop containing nucleotide triphosphate hydrolases"/>
    <property type="match status" value="1"/>
</dbReference>
<evidence type="ECO:0000313" key="13">
    <source>
        <dbReference type="Proteomes" id="UP000070458"/>
    </source>
</evidence>